<accession>A0A8S5U631</accession>
<name>A0A8S5U631_9CAUD</name>
<proteinExistence type="predicted"/>
<evidence type="ECO:0000313" key="1">
    <source>
        <dbReference type="EMBL" id="DAF89936.1"/>
    </source>
</evidence>
<sequence length="117" mass="13396">MKEDLYTHVLKGLQNAIERSTALALAGKTDIQPSTIGRWATGERGGKTLIPFFKLLEAVNAKVVFPEDIDADFSMDIQEKNKEIERLTRELEKVCEERTLWKGKAQAYKEMMDEHLK</sequence>
<protein>
    <submittedName>
        <fullName evidence="1">Host inhibition of growth A toxin</fullName>
    </submittedName>
</protein>
<dbReference type="EMBL" id="BK016018">
    <property type="protein sequence ID" value="DAF89936.1"/>
    <property type="molecule type" value="Genomic_DNA"/>
</dbReference>
<organism evidence="1">
    <name type="scientific">Siphoviridae sp. ctwHj1</name>
    <dbReference type="NCBI Taxonomy" id="2825727"/>
    <lineage>
        <taxon>Viruses</taxon>
        <taxon>Duplodnaviria</taxon>
        <taxon>Heunggongvirae</taxon>
        <taxon>Uroviricota</taxon>
        <taxon>Caudoviricetes</taxon>
    </lineage>
</organism>
<reference evidence="1" key="1">
    <citation type="journal article" date="2021" name="Proc. Natl. Acad. Sci. U.S.A.">
        <title>A Catalog of Tens of Thousands of Viruses from Human Metagenomes Reveals Hidden Associations with Chronic Diseases.</title>
        <authorList>
            <person name="Tisza M.J."/>
            <person name="Buck C.B."/>
        </authorList>
    </citation>
    <scope>NUCLEOTIDE SEQUENCE</scope>
    <source>
        <strain evidence="1">CtwHj1</strain>
    </source>
</reference>